<dbReference type="RefSeq" id="XP_022654215.1">
    <property type="nucleotide sequence ID" value="XM_022798480.1"/>
</dbReference>
<dbReference type="GeneID" id="111247502"/>
<feature type="compositionally biased region" description="Basic residues" evidence="1">
    <location>
        <begin position="274"/>
        <end position="283"/>
    </location>
</feature>
<keyword evidence="2" id="KW-1133">Transmembrane helix</keyword>
<dbReference type="AlphaFoldDB" id="A0A7M7JN10"/>
<reference evidence="3" key="1">
    <citation type="submission" date="2021-01" db="UniProtKB">
        <authorList>
            <consortium name="EnsemblMetazoa"/>
        </authorList>
    </citation>
    <scope>IDENTIFICATION</scope>
</reference>
<dbReference type="RefSeq" id="XP_022654210.1">
    <property type="nucleotide sequence ID" value="XM_022798475.1"/>
</dbReference>
<feature type="region of interest" description="Disordered" evidence="1">
    <location>
        <begin position="274"/>
        <end position="302"/>
    </location>
</feature>
<dbReference type="EnsemblMetazoa" id="XM_022798480">
    <property type="protein sequence ID" value="XP_022654215"/>
    <property type="gene ID" value="LOC111247502"/>
</dbReference>
<evidence type="ECO:0000313" key="3">
    <source>
        <dbReference type="EnsemblMetazoa" id="XP_022654210"/>
    </source>
</evidence>
<dbReference type="EnsemblMetazoa" id="XM_022798475">
    <property type="protein sequence ID" value="XP_022654210"/>
    <property type="gene ID" value="LOC111247502"/>
</dbReference>
<proteinExistence type="predicted"/>
<evidence type="ECO:0000313" key="4">
    <source>
        <dbReference type="Proteomes" id="UP000594260"/>
    </source>
</evidence>
<sequence length="351" mass="38726">MHTGGKHQFGPSNRVKVKGTSIEAGYMSLQKKLPSSPLEVNCKKRRRWGCCSISSALIGLVFLVAVVVTVFYIFLFTDLVKHITATQGNSSENSNNASVERTLLSRLAGGGGVGTKLPEPATTMPAPKLKDLNILVLVVDTRSLNVDGGAFKNTVDAWRKTEAAWKEMHESNAISDRLTVRHCQSCAAVGLRDDEQGTTIFYTVEHLKGETHSFNLVVFVAQPTSPGEVLAMLTRYGRSDNLGDVCQRGTWSKTGCDFIVGVRDSKEFQLRDRSHNHHHHLQRHPSEGSNTMTFTMSSPSSRIDRSSPQFAFRVQALPTTESTLLDINSTIVMQKDASTFKVLIHRPMVIK</sequence>
<dbReference type="EnsemblMetazoa" id="XM_022798476">
    <property type="protein sequence ID" value="XP_022654211"/>
    <property type="gene ID" value="LOC111247502"/>
</dbReference>
<feature type="compositionally biased region" description="Polar residues" evidence="1">
    <location>
        <begin position="287"/>
        <end position="296"/>
    </location>
</feature>
<keyword evidence="4" id="KW-1185">Reference proteome</keyword>
<evidence type="ECO:0000256" key="2">
    <source>
        <dbReference type="SAM" id="Phobius"/>
    </source>
</evidence>
<protein>
    <submittedName>
        <fullName evidence="3">Uncharacterized protein</fullName>
    </submittedName>
</protein>
<dbReference type="RefSeq" id="XP_022654214.1">
    <property type="nucleotide sequence ID" value="XM_022798479.1"/>
</dbReference>
<dbReference type="OrthoDB" id="6509014at2759"/>
<dbReference type="InParanoid" id="A0A7M7JN10"/>
<organism evidence="3 4">
    <name type="scientific">Varroa destructor</name>
    <name type="common">Honeybee mite</name>
    <dbReference type="NCBI Taxonomy" id="109461"/>
    <lineage>
        <taxon>Eukaryota</taxon>
        <taxon>Metazoa</taxon>
        <taxon>Ecdysozoa</taxon>
        <taxon>Arthropoda</taxon>
        <taxon>Chelicerata</taxon>
        <taxon>Arachnida</taxon>
        <taxon>Acari</taxon>
        <taxon>Parasitiformes</taxon>
        <taxon>Mesostigmata</taxon>
        <taxon>Gamasina</taxon>
        <taxon>Dermanyssoidea</taxon>
        <taxon>Varroidae</taxon>
        <taxon>Varroa</taxon>
    </lineage>
</organism>
<dbReference type="RefSeq" id="XP_022654211.1">
    <property type="nucleotide sequence ID" value="XM_022798476.1"/>
</dbReference>
<accession>A0A7M7JN10</accession>
<dbReference type="EnsemblMetazoa" id="XM_022798477">
    <property type="protein sequence ID" value="XP_022654212"/>
    <property type="gene ID" value="LOC111247502"/>
</dbReference>
<keyword evidence="2" id="KW-0812">Transmembrane</keyword>
<dbReference type="EnsemblMetazoa" id="XM_022798479">
    <property type="protein sequence ID" value="XP_022654214"/>
    <property type="gene ID" value="LOC111247502"/>
</dbReference>
<feature type="transmembrane region" description="Helical" evidence="2">
    <location>
        <begin position="53"/>
        <end position="75"/>
    </location>
</feature>
<evidence type="ECO:0000256" key="1">
    <source>
        <dbReference type="SAM" id="MobiDB-lite"/>
    </source>
</evidence>
<name>A0A7M7JN10_VARDE</name>
<dbReference type="RefSeq" id="XP_022654212.1">
    <property type="nucleotide sequence ID" value="XM_022798477.1"/>
</dbReference>
<dbReference type="KEGG" id="vde:111247502"/>
<dbReference type="RefSeq" id="XP_022654213.1">
    <property type="nucleotide sequence ID" value="XM_022798478.1"/>
</dbReference>
<dbReference type="Proteomes" id="UP000594260">
    <property type="component" value="Unplaced"/>
</dbReference>
<keyword evidence="2" id="KW-0472">Membrane</keyword>
<dbReference type="EnsemblMetazoa" id="XM_022798478">
    <property type="protein sequence ID" value="XP_022654213"/>
    <property type="gene ID" value="LOC111247502"/>
</dbReference>